<name>A0A183E589_9BILA</name>
<evidence type="ECO:0000313" key="14">
    <source>
        <dbReference type="WBParaSite" id="GPUH_0001615201-mRNA-1"/>
    </source>
</evidence>
<evidence type="ECO:0000313" key="13">
    <source>
        <dbReference type="Proteomes" id="UP000271098"/>
    </source>
</evidence>
<feature type="domain" description="Kinetochore protein Ndc80 CH" evidence="11">
    <location>
        <begin position="28"/>
        <end position="152"/>
    </location>
</feature>
<dbReference type="InterPro" id="IPR038273">
    <property type="entry name" value="Ndc80_sf"/>
</dbReference>
<keyword evidence="9 10" id="KW-0137">Centromere</keyword>
<comment type="subcellular location">
    <subcellularLocation>
        <location evidence="10">Chromosome</location>
        <location evidence="10">Centromere</location>
        <location evidence="10">Kinetochore</location>
    </subcellularLocation>
    <subcellularLocation>
        <location evidence="10">Nucleus</location>
    </subcellularLocation>
</comment>
<reference evidence="14" key="1">
    <citation type="submission" date="2016-06" db="UniProtKB">
        <authorList>
            <consortium name="WormBaseParasite"/>
        </authorList>
    </citation>
    <scope>IDENTIFICATION</scope>
</reference>
<evidence type="ECO:0000256" key="5">
    <source>
        <dbReference type="ARBA" id="ARBA00022838"/>
    </source>
</evidence>
<dbReference type="OrthoDB" id="7459479at2759"/>
<dbReference type="WBParaSite" id="GPUH_0001615201-mRNA-1">
    <property type="protein sequence ID" value="GPUH_0001615201-mRNA-1"/>
    <property type="gene ID" value="GPUH_0001615201"/>
</dbReference>
<dbReference type="EMBL" id="UYRT01083333">
    <property type="protein sequence ID" value="VDN27304.1"/>
    <property type="molecule type" value="Genomic_DNA"/>
</dbReference>
<keyword evidence="4 10" id="KW-0498">Mitosis</keyword>
<keyword evidence="5 10" id="KW-0995">Kinetochore</keyword>
<keyword evidence="13" id="KW-1185">Reference proteome</keyword>
<protein>
    <recommendedName>
        <fullName evidence="10">Kinetochore protein NDC80</fullName>
    </recommendedName>
</protein>
<evidence type="ECO:0000256" key="3">
    <source>
        <dbReference type="ARBA" id="ARBA00022618"/>
    </source>
</evidence>
<comment type="function">
    <text evidence="10">Acts as a component of the essential kinetochore-associated NDC80 complex, which is required for chromosome segregation and spindle checkpoint activity.</text>
</comment>
<comment type="subunit">
    <text evidence="10">Component of the NDC80 complex.</text>
</comment>
<dbReference type="PANTHER" id="PTHR10643">
    <property type="entry name" value="KINETOCHORE PROTEIN NDC80"/>
    <property type="match status" value="1"/>
</dbReference>
<comment type="similarity">
    <text evidence="1 10">Belongs to the NDC80/HEC1 family.</text>
</comment>
<keyword evidence="8 10" id="KW-0131">Cell cycle</keyword>
<dbReference type="GO" id="GO:0051301">
    <property type="term" value="P:cell division"/>
    <property type="evidence" value="ECO:0007669"/>
    <property type="project" value="UniProtKB-UniRule"/>
</dbReference>
<evidence type="ECO:0000256" key="7">
    <source>
        <dbReference type="ARBA" id="ARBA00023242"/>
    </source>
</evidence>
<dbReference type="GO" id="GO:0031262">
    <property type="term" value="C:Ndc80 complex"/>
    <property type="evidence" value="ECO:0007669"/>
    <property type="project" value="UniProtKB-UniRule"/>
</dbReference>
<dbReference type="GO" id="GO:0051315">
    <property type="term" value="P:attachment of mitotic spindle microtubules to kinetochore"/>
    <property type="evidence" value="ECO:0007669"/>
    <property type="project" value="UniProtKB-UniRule"/>
</dbReference>
<keyword evidence="7 10" id="KW-0539">Nucleus</keyword>
<evidence type="ECO:0000256" key="9">
    <source>
        <dbReference type="ARBA" id="ARBA00023328"/>
    </source>
</evidence>
<dbReference type="PANTHER" id="PTHR10643:SF2">
    <property type="entry name" value="KINETOCHORE PROTEIN NDC80 HOMOLOG"/>
    <property type="match status" value="1"/>
</dbReference>
<evidence type="ECO:0000256" key="1">
    <source>
        <dbReference type="ARBA" id="ARBA00007050"/>
    </source>
</evidence>
<evidence type="ECO:0000256" key="4">
    <source>
        <dbReference type="ARBA" id="ARBA00022776"/>
    </source>
</evidence>
<keyword evidence="6" id="KW-0175">Coiled coil</keyword>
<evidence type="ECO:0000256" key="2">
    <source>
        <dbReference type="ARBA" id="ARBA00022454"/>
    </source>
</evidence>
<evidence type="ECO:0000256" key="8">
    <source>
        <dbReference type="ARBA" id="ARBA00023306"/>
    </source>
</evidence>
<proteinExistence type="inferred from homology"/>
<keyword evidence="3 10" id="KW-0132">Cell division</keyword>
<accession>A0A183E589</accession>
<dbReference type="InterPro" id="IPR005550">
    <property type="entry name" value="Kinetochore_Ndc80"/>
</dbReference>
<dbReference type="Pfam" id="PF03801">
    <property type="entry name" value="Ndc80_HEC"/>
    <property type="match status" value="1"/>
</dbReference>
<keyword evidence="2 10" id="KW-0158">Chromosome</keyword>
<sequence length="158" mass="18603">MNLNSVTTGGQRDYALAATRVPPPAIRKSSTYSAPSANCDWKEERKLHERNFQLSLQREVLRFLSYSEYPYVNEKLVKNPTKEEFALMFEFIFQQLAPNYTVRKFEDDMPFYFRLLGYSANLKPSIMRTVGMQQTMPHLLLAIVWLIDLVRVRYFSIF</sequence>
<evidence type="ECO:0000256" key="6">
    <source>
        <dbReference type="ARBA" id="ARBA00023054"/>
    </source>
</evidence>
<evidence type="ECO:0000256" key="10">
    <source>
        <dbReference type="RuleBase" id="RU368072"/>
    </source>
</evidence>
<organism evidence="14">
    <name type="scientific">Gongylonema pulchrum</name>
    <dbReference type="NCBI Taxonomy" id="637853"/>
    <lineage>
        <taxon>Eukaryota</taxon>
        <taxon>Metazoa</taxon>
        <taxon>Ecdysozoa</taxon>
        <taxon>Nematoda</taxon>
        <taxon>Chromadorea</taxon>
        <taxon>Rhabditida</taxon>
        <taxon>Spirurina</taxon>
        <taxon>Spiruromorpha</taxon>
        <taxon>Spiruroidea</taxon>
        <taxon>Gongylonematidae</taxon>
        <taxon>Gongylonema</taxon>
    </lineage>
</organism>
<gene>
    <name evidence="12" type="ORF">GPUH_LOCUS16132</name>
</gene>
<dbReference type="InterPro" id="IPR055260">
    <property type="entry name" value="Ndc80_CH"/>
</dbReference>
<dbReference type="GO" id="GO:0005634">
    <property type="term" value="C:nucleus"/>
    <property type="evidence" value="ECO:0007669"/>
    <property type="project" value="UniProtKB-SubCell"/>
</dbReference>
<dbReference type="Proteomes" id="UP000271098">
    <property type="component" value="Unassembled WGS sequence"/>
</dbReference>
<reference evidence="12 13" key="2">
    <citation type="submission" date="2018-11" db="EMBL/GenBank/DDBJ databases">
        <authorList>
            <consortium name="Pathogen Informatics"/>
        </authorList>
    </citation>
    <scope>NUCLEOTIDE SEQUENCE [LARGE SCALE GENOMIC DNA]</scope>
</reference>
<dbReference type="Gene3D" id="1.10.418.30">
    <property type="entry name" value="Ncd80 complex, Ncd80 subunit"/>
    <property type="match status" value="1"/>
</dbReference>
<dbReference type="AlphaFoldDB" id="A0A183E589"/>
<evidence type="ECO:0000259" key="11">
    <source>
        <dbReference type="Pfam" id="PF03801"/>
    </source>
</evidence>
<evidence type="ECO:0000313" key="12">
    <source>
        <dbReference type="EMBL" id="VDN27304.1"/>
    </source>
</evidence>